<evidence type="ECO:0000313" key="2">
    <source>
        <dbReference type="Proteomes" id="UP000318538"/>
    </source>
</evidence>
<reference evidence="1 2" key="1">
    <citation type="submission" date="2019-02" db="EMBL/GenBank/DDBJ databases">
        <title>Deep-cultivation of Planctomycetes and their phenomic and genomic characterization uncovers novel biology.</title>
        <authorList>
            <person name="Wiegand S."/>
            <person name="Jogler M."/>
            <person name="Boedeker C."/>
            <person name="Pinto D."/>
            <person name="Vollmers J."/>
            <person name="Rivas-Marin E."/>
            <person name="Kohn T."/>
            <person name="Peeters S.H."/>
            <person name="Heuer A."/>
            <person name="Rast P."/>
            <person name="Oberbeckmann S."/>
            <person name="Bunk B."/>
            <person name="Jeske O."/>
            <person name="Meyerdierks A."/>
            <person name="Storesund J.E."/>
            <person name="Kallscheuer N."/>
            <person name="Luecker S."/>
            <person name="Lage O.M."/>
            <person name="Pohl T."/>
            <person name="Merkel B.J."/>
            <person name="Hornburger P."/>
            <person name="Mueller R.-W."/>
            <person name="Bruemmer F."/>
            <person name="Labrenz M."/>
            <person name="Spormann A.M."/>
            <person name="Op den Camp H."/>
            <person name="Overmann J."/>
            <person name="Amann R."/>
            <person name="Jetten M.S.M."/>
            <person name="Mascher T."/>
            <person name="Medema M.H."/>
            <person name="Devos D.P."/>
            <person name="Kaster A.-K."/>
            <person name="Ovreas L."/>
            <person name="Rohde M."/>
            <person name="Galperin M.Y."/>
            <person name="Jogler C."/>
        </authorList>
    </citation>
    <scope>NUCLEOTIDE SEQUENCE [LARGE SCALE GENOMIC DNA]</scope>
    <source>
        <strain evidence="1 2">K22_7</strain>
    </source>
</reference>
<organism evidence="1 2">
    <name type="scientific">Rubripirellula lacrimiformis</name>
    <dbReference type="NCBI Taxonomy" id="1930273"/>
    <lineage>
        <taxon>Bacteria</taxon>
        <taxon>Pseudomonadati</taxon>
        <taxon>Planctomycetota</taxon>
        <taxon>Planctomycetia</taxon>
        <taxon>Pirellulales</taxon>
        <taxon>Pirellulaceae</taxon>
        <taxon>Rubripirellula</taxon>
    </lineage>
</organism>
<dbReference type="AlphaFoldDB" id="A0A517NIU6"/>
<name>A0A517NIU6_9BACT</name>
<protein>
    <submittedName>
        <fullName evidence="1">Uncharacterized protein</fullName>
    </submittedName>
</protein>
<dbReference type="KEGG" id="rlc:K227x_54320"/>
<dbReference type="EMBL" id="CP036525">
    <property type="protein sequence ID" value="QDT07008.1"/>
    <property type="molecule type" value="Genomic_DNA"/>
</dbReference>
<gene>
    <name evidence="1" type="ORF">K227x_54320</name>
</gene>
<evidence type="ECO:0000313" key="1">
    <source>
        <dbReference type="EMBL" id="QDT07008.1"/>
    </source>
</evidence>
<accession>A0A517NIU6</accession>
<keyword evidence="2" id="KW-1185">Reference proteome</keyword>
<dbReference type="Proteomes" id="UP000318538">
    <property type="component" value="Chromosome"/>
</dbReference>
<sequence length="104" mass="10979">MRVARWPNAVLGGVVNAVAQLAKSFGLIGGDPRRVRVAGGGFGGSECRSATRQEFRSEWGRSAACARGRFWVEWPKVLATCATGYLAGQSGNSNFLTVLAVCSS</sequence>
<proteinExistence type="predicted"/>